<sequence>MNHRTGRRRGSARDVIVIAPNFKRRLSGVTSTIVQLLPLQARRIAIASMGPDVLPAAIPRLPWTALPALWARPREKPFRIWHARRNTEMLPGLVMRDILRMPLRLVFTSAAQREHSAYTRFLIGRMDAVIATSERSGSYLKVPHTVIPHGIDCERFTPDGPMPKLDGKLAAQLKGKRVVGCSGRIRHQKGTDLFVEAMIAVLKDRPDWVAVATGRTTAEHRDFEAGLRRRIAETGMGERILLVGEVDDIAPWFRRFDLYVAPPRNEGFGLTPLEAMASGTPVVATDAGAFRELIVEGVTGSVVDAFTGDAIARAVTPLMDDPAKRDAASHASLAHVRTRFPLAREAGEIAAVYDALWSRENSDRSTRGWRNS</sequence>
<dbReference type="RefSeq" id="WP_322184645.1">
    <property type="nucleotide sequence ID" value="NZ_JAXLPB010000001.1"/>
</dbReference>
<protein>
    <submittedName>
        <fullName evidence="5">Glycosyltransferase family 4 protein</fullName>
        <ecNumber evidence="5">2.4.-.-</ecNumber>
    </submittedName>
</protein>
<evidence type="ECO:0000313" key="5">
    <source>
        <dbReference type="EMBL" id="MDY8107542.1"/>
    </source>
</evidence>
<dbReference type="EMBL" id="JAXLPB010000001">
    <property type="protein sequence ID" value="MDY8107542.1"/>
    <property type="molecule type" value="Genomic_DNA"/>
</dbReference>
<dbReference type="Gene3D" id="3.40.50.2000">
    <property type="entry name" value="Glycogen Phosphorylase B"/>
    <property type="match status" value="2"/>
</dbReference>
<dbReference type="PANTHER" id="PTHR12526:SF640">
    <property type="entry name" value="COLANIC ACID BIOSYNTHESIS GLYCOSYLTRANSFERASE WCAL-RELATED"/>
    <property type="match status" value="1"/>
</dbReference>
<dbReference type="EC" id="2.4.-.-" evidence="5"/>
<proteinExistence type="inferred from homology"/>
<evidence type="ECO:0000256" key="2">
    <source>
        <dbReference type="ARBA" id="ARBA00022676"/>
    </source>
</evidence>
<dbReference type="Pfam" id="PF00534">
    <property type="entry name" value="Glycos_transf_1"/>
    <property type="match status" value="1"/>
</dbReference>
<dbReference type="SUPFAM" id="SSF53756">
    <property type="entry name" value="UDP-Glycosyltransferase/glycogen phosphorylase"/>
    <property type="match status" value="1"/>
</dbReference>
<dbReference type="CDD" id="cd03801">
    <property type="entry name" value="GT4_PimA-like"/>
    <property type="match status" value="1"/>
</dbReference>
<reference evidence="5 6" key="1">
    <citation type="submission" date="2023-12" db="EMBL/GenBank/DDBJ databases">
        <title>Description of Novel Strain Fulvimarina sp. 2208YS6-2-32 isolated from Uroteuthis (Photololigo) edulis.</title>
        <authorList>
            <person name="Park J.-S."/>
        </authorList>
    </citation>
    <scope>NUCLEOTIDE SEQUENCE [LARGE SCALE GENOMIC DNA]</scope>
    <source>
        <strain evidence="5 6">2208YS6-2-32</strain>
    </source>
</reference>
<dbReference type="PANTHER" id="PTHR12526">
    <property type="entry name" value="GLYCOSYLTRANSFERASE"/>
    <property type="match status" value="1"/>
</dbReference>
<evidence type="ECO:0000256" key="3">
    <source>
        <dbReference type="ARBA" id="ARBA00022679"/>
    </source>
</evidence>
<name>A0ABU5HWS2_9HYPH</name>
<keyword evidence="6" id="KW-1185">Reference proteome</keyword>
<dbReference type="GO" id="GO:0016757">
    <property type="term" value="F:glycosyltransferase activity"/>
    <property type="evidence" value="ECO:0007669"/>
    <property type="project" value="UniProtKB-KW"/>
</dbReference>
<evidence type="ECO:0000313" key="6">
    <source>
        <dbReference type="Proteomes" id="UP001294412"/>
    </source>
</evidence>
<gene>
    <name evidence="5" type="ORF">U0C82_00075</name>
</gene>
<dbReference type="InterPro" id="IPR001296">
    <property type="entry name" value="Glyco_trans_1"/>
</dbReference>
<comment type="caution">
    <text evidence="5">The sequence shown here is derived from an EMBL/GenBank/DDBJ whole genome shotgun (WGS) entry which is preliminary data.</text>
</comment>
<organism evidence="5 6">
    <name type="scientific">Fulvimarina uroteuthidis</name>
    <dbReference type="NCBI Taxonomy" id="3098149"/>
    <lineage>
        <taxon>Bacteria</taxon>
        <taxon>Pseudomonadati</taxon>
        <taxon>Pseudomonadota</taxon>
        <taxon>Alphaproteobacteria</taxon>
        <taxon>Hyphomicrobiales</taxon>
        <taxon>Aurantimonadaceae</taxon>
        <taxon>Fulvimarina</taxon>
    </lineage>
</organism>
<keyword evidence="2 5" id="KW-0328">Glycosyltransferase</keyword>
<accession>A0ABU5HWS2</accession>
<comment type="similarity">
    <text evidence="1">Belongs to the glycosyltransferase group 1 family. Glycosyltransferase 4 subfamily.</text>
</comment>
<keyword evidence="3 5" id="KW-0808">Transferase</keyword>
<evidence type="ECO:0000259" key="4">
    <source>
        <dbReference type="Pfam" id="PF00534"/>
    </source>
</evidence>
<dbReference type="Proteomes" id="UP001294412">
    <property type="component" value="Unassembled WGS sequence"/>
</dbReference>
<feature type="domain" description="Glycosyl transferase family 1" evidence="4">
    <location>
        <begin position="174"/>
        <end position="329"/>
    </location>
</feature>
<evidence type="ECO:0000256" key="1">
    <source>
        <dbReference type="ARBA" id="ARBA00009481"/>
    </source>
</evidence>